<evidence type="ECO:0000313" key="3">
    <source>
        <dbReference type="WBParaSite" id="SMRG1_80180.1"/>
    </source>
</evidence>
<evidence type="ECO:0008006" key="4">
    <source>
        <dbReference type="Google" id="ProtNLM"/>
    </source>
</evidence>
<dbReference type="SUPFAM" id="SSF55486">
    <property type="entry name" value="Metalloproteases ('zincins'), catalytic domain"/>
    <property type="match status" value="1"/>
</dbReference>
<proteinExistence type="predicted"/>
<feature type="signal peptide" evidence="1">
    <location>
        <begin position="1"/>
        <end position="19"/>
    </location>
</feature>
<evidence type="ECO:0000313" key="2">
    <source>
        <dbReference type="Proteomes" id="UP000050790"/>
    </source>
</evidence>
<organism evidence="2 3">
    <name type="scientific">Schistosoma margrebowiei</name>
    <dbReference type="NCBI Taxonomy" id="48269"/>
    <lineage>
        <taxon>Eukaryota</taxon>
        <taxon>Metazoa</taxon>
        <taxon>Spiralia</taxon>
        <taxon>Lophotrochozoa</taxon>
        <taxon>Platyhelminthes</taxon>
        <taxon>Trematoda</taxon>
        <taxon>Digenea</taxon>
        <taxon>Strigeidida</taxon>
        <taxon>Schistosomatoidea</taxon>
        <taxon>Schistosomatidae</taxon>
        <taxon>Schistosoma</taxon>
    </lineage>
</organism>
<sequence length="332" mass="37690">MKVHIFVLLCIVPLKSVTGKRDQQVVQEQQKRSLTNKQLQIIFVYDEDLQQNQEFPKIESCYHEENGIYRKVHSEGSGIAPNQLLIILADSGKIPSAKCLNIHAVRVATHPSTGRPYMGVLNYCLPKEESIKIADDKLINLIKRELAHVLNDLMTPYPLESNRVSRITLAYFEDIKGQDIEPFCDIPKEPKCAGYENGIGGCYLYEHDKQLDEEYQYMDNLFPFTAKQKEKYGGHMAFDYCPVLLFQCSKNIGVQVIFNEKAFQCPVDGGPLHMEQQLRNGNASIDIQCPKCTSLCKVSLSDLQLFATSSVLTKMNKSCYCNNTDLDKKFVS</sequence>
<accession>A0AA85AEF3</accession>
<dbReference type="AlphaFoldDB" id="A0AA85AEF3"/>
<evidence type="ECO:0000256" key="1">
    <source>
        <dbReference type="SAM" id="SignalP"/>
    </source>
</evidence>
<protein>
    <recommendedName>
        <fullName evidence="4">Leishmanolysin-like peptidase</fullName>
    </recommendedName>
</protein>
<dbReference type="WBParaSite" id="SMRG1_80180.1">
    <property type="protein sequence ID" value="SMRG1_80180.1"/>
    <property type="gene ID" value="SMRG1_80180"/>
</dbReference>
<feature type="chain" id="PRO_5041658849" description="Leishmanolysin-like peptidase" evidence="1">
    <location>
        <begin position="20"/>
        <end position="332"/>
    </location>
</feature>
<name>A0AA85AEF3_9TREM</name>
<keyword evidence="1" id="KW-0732">Signal</keyword>
<dbReference type="Proteomes" id="UP000050790">
    <property type="component" value="Unassembled WGS sequence"/>
</dbReference>
<reference evidence="3" key="1">
    <citation type="submission" date="2023-11" db="UniProtKB">
        <authorList>
            <consortium name="WormBaseParasite"/>
        </authorList>
    </citation>
    <scope>IDENTIFICATION</scope>
</reference>
<dbReference type="Gene3D" id="2.10.55.10">
    <property type="entry name" value="Leishmanolysin domain 3"/>
    <property type="match status" value="1"/>
</dbReference>